<dbReference type="SUPFAM" id="SSF51735">
    <property type="entry name" value="NAD(P)-binding Rossmann-fold domains"/>
    <property type="match status" value="1"/>
</dbReference>
<feature type="domain" description="Alcohol dehydrogenase-like N-terminal" evidence="5">
    <location>
        <begin position="22"/>
        <end position="139"/>
    </location>
</feature>
<protein>
    <submittedName>
        <fullName evidence="6">Alcohol dehydrogenase</fullName>
    </submittedName>
</protein>
<comment type="caution">
    <text evidence="6">The sequence shown here is derived from an EMBL/GenBank/DDBJ whole genome shotgun (WGS) entry which is preliminary data.</text>
</comment>
<dbReference type="Gene3D" id="3.90.180.10">
    <property type="entry name" value="Medium-chain alcohol dehydrogenases, catalytic domain"/>
    <property type="match status" value="1"/>
</dbReference>
<proteinExistence type="predicted"/>
<dbReference type="AlphaFoldDB" id="A0A8J4E681"/>
<dbReference type="Pfam" id="PF00107">
    <property type="entry name" value="ADH_zinc_N"/>
    <property type="match status" value="1"/>
</dbReference>
<evidence type="ECO:0000256" key="1">
    <source>
        <dbReference type="ARBA" id="ARBA00001947"/>
    </source>
</evidence>
<evidence type="ECO:0000259" key="5">
    <source>
        <dbReference type="Pfam" id="PF08240"/>
    </source>
</evidence>
<keyword evidence="3" id="KW-0862">Zinc</keyword>
<dbReference type="Gene3D" id="3.40.50.720">
    <property type="entry name" value="NAD(P)-binding Rossmann-like Domain"/>
    <property type="match status" value="1"/>
</dbReference>
<dbReference type="Pfam" id="PF08240">
    <property type="entry name" value="ADH_N"/>
    <property type="match status" value="1"/>
</dbReference>
<name>A0A8J4E681_9ACTN</name>
<gene>
    <name evidence="6" type="ORF">Vau01_113060</name>
</gene>
<dbReference type="PANTHER" id="PTHR42813">
    <property type="entry name" value="ZINC-TYPE ALCOHOL DEHYDROGENASE-LIKE"/>
    <property type="match status" value="1"/>
</dbReference>
<dbReference type="InterPro" id="IPR011032">
    <property type="entry name" value="GroES-like_sf"/>
</dbReference>
<dbReference type="Proteomes" id="UP000612585">
    <property type="component" value="Unassembled WGS sequence"/>
</dbReference>
<evidence type="ECO:0000259" key="4">
    <source>
        <dbReference type="Pfam" id="PF00107"/>
    </source>
</evidence>
<evidence type="ECO:0000313" key="6">
    <source>
        <dbReference type="EMBL" id="GIJ63790.1"/>
    </source>
</evidence>
<dbReference type="EMBL" id="BOPG01000102">
    <property type="protein sequence ID" value="GIJ63790.1"/>
    <property type="molecule type" value="Genomic_DNA"/>
</dbReference>
<dbReference type="InterPro" id="IPR036291">
    <property type="entry name" value="NAD(P)-bd_dom_sf"/>
</dbReference>
<dbReference type="GO" id="GO:0046872">
    <property type="term" value="F:metal ion binding"/>
    <property type="evidence" value="ECO:0007669"/>
    <property type="project" value="UniProtKB-KW"/>
</dbReference>
<comment type="cofactor">
    <cofactor evidence="1">
        <name>Zn(2+)</name>
        <dbReference type="ChEBI" id="CHEBI:29105"/>
    </cofactor>
</comment>
<evidence type="ECO:0000256" key="3">
    <source>
        <dbReference type="ARBA" id="ARBA00022833"/>
    </source>
</evidence>
<dbReference type="InterPro" id="IPR013149">
    <property type="entry name" value="ADH-like_C"/>
</dbReference>
<keyword evidence="7" id="KW-1185">Reference proteome</keyword>
<dbReference type="SUPFAM" id="SSF50129">
    <property type="entry name" value="GroES-like"/>
    <property type="match status" value="1"/>
</dbReference>
<evidence type="ECO:0000256" key="2">
    <source>
        <dbReference type="ARBA" id="ARBA00022723"/>
    </source>
</evidence>
<keyword evidence="2" id="KW-0479">Metal-binding</keyword>
<accession>A0A8J4E681</accession>
<evidence type="ECO:0000313" key="7">
    <source>
        <dbReference type="Proteomes" id="UP000612585"/>
    </source>
</evidence>
<sequence length="331" mass="34170">MPTLDGTTGPSAGASGPAADPAGAALVRPLAVATCDLDTVINAGAFALPLPYLLGHEFVAEVVEVGPDVTVARPGDRVAVPFQISCGRCRYCARGQTGDCGTAPHVAGYGLGALGGDWGAAMTDLVRVPFAEAMLVPLPDGVDPQVVASLDNLADGYRTIGPFLPALTASGDARMLVVGGQSVGLYAVAIARALGVEVTYLDRDERRMSIAAGLGATVADIEDRSGRYPLTVHTSSRHRTLLHAIKATDRGGTLVDTGILSDDTALPLTRMYTVGITFVTGRAHARRDIPAVLDLVARGVLDPSVVTATVAGWDDAAQAWSEHTAKLVVVR</sequence>
<dbReference type="InterPro" id="IPR013154">
    <property type="entry name" value="ADH-like_N"/>
</dbReference>
<feature type="domain" description="Alcohol dehydrogenase-like C-terminal" evidence="4">
    <location>
        <begin position="183"/>
        <end position="297"/>
    </location>
</feature>
<organism evidence="6 7">
    <name type="scientific">Virgisporangium aurantiacum</name>
    <dbReference type="NCBI Taxonomy" id="175570"/>
    <lineage>
        <taxon>Bacteria</taxon>
        <taxon>Bacillati</taxon>
        <taxon>Actinomycetota</taxon>
        <taxon>Actinomycetes</taxon>
        <taxon>Micromonosporales</taxon>
        <taxon>Micromonosporaceae</taxon>
        <taxon>Virgisporangium</taxon>
    </lineage>
</organism>
<reference evidence="6" key="1">
    <citation type="submission" date="2021-01" db="EMBL/GenBank/DDBJ databases">
        <title>Whole genome shotgun sequence of Virgisporangium aurantiacum NBRC 16421.</title>
        <authorList>
            <person name="Komaki H."/>
            <person name="Tamura T."/>
        </authorList>
    </citation>
    <scope>NUCLEOTIDE SEQUENCE</scope>
    <source>
        <strain evidence="6">NBRC 16421</strain>
    </source>
</reference>
<dbReference type="PANTHER" id="PTHR42813:SF7">
    <property type="entry name" value="ALCOHOL DEHYDROGENASE (ZN-DEPENDENT)-RELATED"/>
    <property type="match status" value="1"/>
</dbReference>